<dbReference type="OrthoDB" id="3297757at2"/>
<keyword evidence="4" id="KW-1185">Reference proteome</keyword>
<evidence type="ECO:0000256" key="1">
    <source>
        <dbReference type="ARBA" id="ARBA00022527"/>
    </source>
</evidence>
<accession>U5W1H9</accession>
<keyword evidence="1" id="KW-0723">Serine/threonine-protein kinase</keyword>
<dbReference type="InterPro" id="IPR050267">
    <property type="entry name" value="Anti-sigma-factor_SerPK"/>
</dbReference>
<protein>
    <recommendedName>
        <fullName evidence="2">Histidine kinase/HSP90-like ATPase domain-containing protein</fullName>
    </recommendedName>
</protein>
<dbReference type="PATRIC" id="fig|1246995.3.peg.3541"/>
<dbReference type="EMBL" id="CP006272">
    <property type="protein sequence ID" value="AGZ41771.1"/>
    <property type="molecule type" value="Genomic_DNA"/>
</dbReference>
<dbReference type="GO" id="GO:0004674">
    <property type="term" value="F:protein serine/threonine kinase activity"/>
    <property type="evidence" value="ECO:0007669"/>
    <property type="project" value="UniProtKB-KW"/>
</dbReference>
<dbReference type="Proteomes" id="UP000017746">
    <property type="component" value="Chromosome"/>
</dbReference>
<dbReference type="CDD" id="cd16936">
    <property type="entry name" value="HATPase_RsbW-like"/>
    <property type="match status" value="1"/>
</dbReference>
<dbReference type="PANTHER" id="PTHR35526">
    <property type="entry name" value="ANTI-SIGMA-F FACTOR RSBW-RELATED"/>
    <property type="match status" value="1"/>
</dbReference>
<organism evidence="3 4">
    <name type="scientific">Actinoplanes friuliensis DSM 7358</name>
    <dbReference type="NCBI Taxonomy" id="1246995"/>
    <lineage>
        <taxon>Bacteria</taxon>
        <taxon>Bacillati</taxon>
        <taxon>Actinomycetota</taxon>
        <taxon>Actinomycetes</taxon>
        <taxon>Micromonosporales</taxon>
        <taxon>Micromonosporaceae</taxon>
        <taxon>Actinoplanes</taxon>
    </lineage>
</organism>
<name>U5W1H9_9ACTN</name>
<keyword evidence="1" id="KW-0808">Transferase</keyword>
<evidence type="ECO:0000313" key="4">
    <source>
        <dbReference type="Proteomes" id="UP000017746"/>
    </source>
</evidence>
<dbReference type="Gene3D" id="3.30.565.10">
    <property type="entry name" value="Histidine kinase-like ATPase, C-terminal domain"/>
    <property type="match status" value="1"/>
</dbReference>
<keyword evidence="1" id="KW-0418">Kinase</keyword>
<dbReference type="InterPro" id="IPR003594">
    <property type="entry name" value="HATPase_dom"/>
</dbReference>
<dbReference type="AlphaFoldDB" id="U5W1H9"/>
<dbReference type="STRING" id="1246995.AFR_17465"/>
<dbReference type="PANTHER" id="PTHR35526:SF3">
    <property type="entry name" value="ANTI-SIGMA-F FACTOR RSBW"/>
    <property type="match status" value="1"/>
</dbReference>
<dbReference type="Pfam" id="PF13581">
    <property type="entry name" value="HATPase_c_2"/>
    <property type="match status" value="1"/>
</dbReference>
<dbReference type="SUPFAM" id="SSF55874">
    <property type="entry name" value="ATPase domain of HSP90 chaperone/DNA topoisomerase II/histidine kinase"/>
    <property type="match status" value="1"/>
</dbReference>
<dbReference type="HOGENOM" id="CLU_090336_25_0_11"/>
<proteinExistence type="predicted"/>
<evidence type="ECO:0000259" key="2">
    <source>
        <dbReference type="Pfam" id="PF13581"/>
    </source>
</evidence>
<dbReference type="KEGG" id="afs:AFR_17465"/>
<dbReference type="InterPro" id="IPR036890">
    <property type="entry name" value="HATPase_C_sf"/>
</dbReference>
<feature type="domain" description="Histidine kinase/HSP90-like ATPase" evidence="2">
    <location>
        <begin position="44"/>
        <end position="129"/>
    </location>
</feature>
<reference evidence="3 4" key="1">
    <citation type="journal article" date="2014" name="J. Biotechnol.">
        <title>Complete genome sequence of the actinobacterium Actinoplanes friuliensis HAG 010964, producer of the lipopeptide antibiotic friulimycin.</title>
        <authorList>
            <person name="Ruckert C."/>
            <person name="Szczepanowski R."/>
            <person name="Albersmeier A."/>
            <person name="Goesmann A."/>
            <person name="Fischer N."/>
            <person name="Steinkamper A."/>
            <person name="Puhler A."/>
            <person name="Biener R."/>
            <person name="Schwartz D."/>
            <person name="Kalinowski J."/>
        </authorList>
    </citation>
    <scope>NUCLEOTIDE SEQUENCE [LARGE SCALE GENOMIC DNA]</scope>
    <source>
        <strain evidence="3 4">DSM 7358</strain>
    </source>
</reference>
<dbReference type="RefSeq" id="WP_023362016.1">
    <property type="nucleotide sequence ID" value="NC_022657.1"/>
</dbReference>
<gene>
    <name evidence="3" type="ORF">AFR_17465</name>
</gene>
<dbReference type="eggNOG" id="COG2172">
    <property type="taxonomic scope" value="Bacteria"/>
</dbReference>
<sequence>MSLLRSAGPPARAVELQRWLLSSGDELRSMRSGLHLLVGTGDLGERIVLVATELASNAIRHGRLPADVRLLRGDGEFILDVADSDLTGVPLLANAHHADSGGRGLQIARTLAGELCWYATDTDKHVWASFPI</sequence>
<evidence type="ECO:0000313" key="3">
    <source>
        <dbReference type="EMBL" id="AGZ41771.1"/>
    </source>
</evidence>